<gene>
    <name evidence="2" type="primary">orf62</name>
</gene>
<name>J7F651_PORUM</name>
<protein>
    <submittedName>
        <fullName evidence="2">Uncharacterized protein</fullName>
    </submittedName>
</protein>
<dbReference type="Proteomes" id="UP000218209">
    <property type="component" value="Chloroplast Pltd"/>
</dbReference>
<evidence type="ECO:0000313" key="3">
    <source>
        <dbReference type="EMBL" id="ASN78707.1"/>
    </source>
</evidence>
<dbReference type="EMBL" id="MF385003">
    <property type="protein sequence ID" value="ASN78707.1"/>
    <property type="molecule type" value="Genomic_DNA"/>
</dbReference>
<sequence>MNNKIKLNFNYALVIFFTTIMYTSKLNIYLKSELLNTREKYCNLIFEKKMAFIPILSLKKNQ</sequence>
<feature type="transmembrane region" description="Helical" evidence="1">
    <location>
        <begin position="12"/>
        <end position="30"/>
    </location>
</feature>
<evidence type="ECO:0000313" key="2">
    <source>
        <dbReference type="EMBL" id="AFC39903.1"/>
    </source>
</evidence>
<proteinExistence type="predicted"/>
<accession>J7F651</accession>
<evidence type="ECO:0000256" key="1">
    <source>
        <dbReference type="SAM" id="Phobius"/>
    </source>
</evidence>
<keyword evidence="2" id="KW-0934">Plastid</keyword>
<reference evidence="2" key="1">
    <citation type="journal article" date="2012" name="Mol. Phylogenet. Evol.">
        <title>Relative rates of evolution among the three genetic compartments of the red alga Porphyra differ from those of green plants and do not correlate with genome architecture.</title>
        <authorList>
            <person name="Smith D.R."/>
            <person name="Hua J."/>
            <person name="Lee R.W."/>
            <person name="Keeling P.J."/>
        </authorList>
    </citation>
    <scope>NUCLEOTIDE SEQUENCE</scope>
</reference>
<keyword evidence="1" id="KW-0812">Transmembrane</keyword>
<keyword evidence="1" id="KW-0472">Membrane</keyword>
<reference evidence="3 4" key="2">
    <citation type="journal article" date="2017" name="Proc. Natl. Acad. Sci. U.S.A.">
        <title>Insights into the red algae and eukaryotic evolution from the genome of Porphyra umbilicalis (Bangiophyceae, Rhodophyta).</title>
        <authorList>
            <person name="Brawley S.H."/>
            <person name="Blouin N.A."/>
            <person name="Ficko-Blean E."/>
            <person name="Wheeler G.L."/>
            <person name="Lohr M."/>
            <person name="Goodson H.V."/>
            <person name="Jenkins J.W."/>
            <person name="Blaby-Haas C.E."/>
            <person name="Helliwell K.E."/>
            <person name="Chan C.X."/>
            <person name="Marriage T.N."/>
            <person name="Bhattacharya D."/>
            <person name="Klein A.S."/>
            <person name="Badis Y."/>
            <person name="Brodie J."/>
            <person name="Cao Y."/>
            <person name="Collen J."/>
            <person name="Dittami S.M."/>
            <person name="Gachon C.M.M."/>
            <person name="Green B.R."/>
            <person name="Karpowicz S.J."/>
            <person name="Kim J.W."/>
            <person name="Kudahl U.J."/>
            <person name="Lin S."/>
            <person name="Michel G."/>
            <person name="Mittag M."/>
            <person name="Olson B.J.S.C."/>
            <person name="Pangilinan J.L."/>
            <person name="Peng Y."/>
            <person name="Qiu H."/>
            <person name="Shu S."/>
            <person name="Singer J.T."/>
            <person name="Smith A.G."/>
            <person name="Sprecher B.N."/>
            <person name="Wagner V."/>
            <person name="Wang W."/>
            <person name="Wang Z.Y."/>
            <person name="Yan J."/>
            <person name="Yarish C."/>
            <person name="Zauner-Riek S."/>
            <person name="Zhuang Y."/>
            <person name="Zou Y."/>
            <person name="Lindquist E.A."/>
            <person name="Grimwood J."/>
            <person name="Barry K.W."/>
            <person name="Rokhsar D.S."/>
            <person name="Schmutz J."/>
            <person name="Stiller J.W."/>
            <person name="Grossman A.R."/>
            <person name="Prochnik S.E."/>
        </authorList>
    </citation>
    <scope>NUCLEOTIDE SEQUENCE [LARGE SCALE GENOMIC DNA]</scope>
</reference>
<evidence type="ECO:0000313" key="4">
    <source>
        <dbReference type="Proteomes" id="UP000218209"/>
    </source>
</evidence>
<geneLocation type="plastid" evidence="2"/>
<dbReference type="GeneID" id="33873513"/>
<organism evidence="2">
    <name type="scientific">Porphyra umbilicalis</name>
    <name type="common">Purple laver</name>
    <name type="synonym">Red alga</name>
    <dbReference type="NCBI Taxonomy" id="2786"/>
    <lineage>
        <taxon>Eukaryota</taxon>
        <taxon>Rhodophyta</taxon>
        <taxon>Bangiophyceae</taxon>
        <taxon>Bangiales</taxon>
        <taxon>Bangiaceae</taxon>
        <taxon>Porphyra</taxon>
    </lineage>
</organism>
<dbReference type="EMBL" id="JQ408795">
    <property type="protein sequence ID" value="AFC39903.1"/>
    <property type="molecule type" value="Genomic_DNA"/>
</dbReference>
<keyword evidence="4" id="KW-1185">Reference proteome</keyword>
<keyword evidence="1" id="KW-1133">Transmembrane helix</keyword>
<dbReference type="RefSeq" id="YP_009413246.1">
    <property type="nucleotide sequence ID" value="NC_035573.1"/>
</dbReference>
<keyword evidence="3" id="KW-0150">Chloroplast</keyword>
<dbReference type="AlphaFoldDB" id="J7F651"/>